<feature type="domain" description="Protein kinase" evidence="1">
    <location>
        <begin position="1"/>
        <end position="77"/>
    </location>
</feature>
<dbReference type="Pfam" id="PF00069">
    <property type="entry name" value="Pkinase"/>
    <property type="match status" value="1"/>
</dbReference>
<dbReference type="GO" id="GO:0004672">
    <property type="term" value="F:protein kinase activity"/>
    <property type="evidence" value="ECO:0007669"/>
    <property type="project" value="InterPro"/>
</dbReference>
<dbReference type="PANTHER" id="PTHR23257:SF880">
    <property type="entry name" value="SERINE_THREONINE-PROTEIN KINASE HT1-LIKE"/>
    <property type="match status" value="1"/>
</dbReference>
<dbReference type="InterPro" id="IPR008271">
    <property type="entry name" value="Ser/Thr_kinase_AS"/>
</dbReference>
<evidence type="ECO:0000259" key="1">
    <source>
        <dbReference type="PROSITE" id="PS50011"/>
    </source>
</evidence>
<protein>
    <recommendedName>
        <fullName evidence="1">Protein kinase domain-containing protein</fullName>
    </recommendedName>
</protein>
<dbReference type="PROSITE" id="PS00108">
    <property type="entry name" value="PROTEIN_KINASE_ST"/>
    <property type="match status" value="1"/>
</dbReference>
<organism evidence="2">
    <name type="scientific">Solanum lycopersicum</name>
    <name type="common">Tomato</name>
    <name type="synonym">Lycopersicon esculentum</name>
    <dbReference type="NCBI Taxonomy" id="4081"/>
    <lineage>
        <taxon>Eukaryota</taxon>
        <taxon>Viridiplantae</taxon>
        <taxon>Streptophyta</taxon>
        <taxon>Embryophyta</taxon>
        <taxon>Tracheophyta</taxon>
        <taxon>Spermatophyta</taxon>
        <taxon>Magnoliopsida</taxon>
        <taxon>eudicotyledons</taxon>
        <taxon>Gunneridae</taxon>
        <taxon>Pentapetalae</taxon>
        <taxon>asterids</taxon>
        <taxon>lamiids</taxon>
        <taxon>Solanales</taxon>
        <taxon>Solanaceae</taxon>
        <taxon>Solanoideae</taxon>
        <taxon>Solaneae</taxon>
        <taxon>Solanum</taxon>
        <taxon>Solanum subgen. Lycopersicon</taxon>
    </lineage>
</organism>
<dbReference type="InterPro" id="IPR000719">
    <property type="entry name" value="Prot_kinase_dom"/>
</dbReference>
<dbReference type="InterPro" id="IPR050167">
    <property type="entry name" value="Ser_Thr_protein_kinase"/>
</dbReference>
<dbReference type="AlphaFoldDB" id="A0A3Q7J654"/>
<sequence length="77" mass="8920">MEYVHGLNLIHRDLKSDNLLIAADKSIKIVDFGIARIEVLTEGMTLETGTYRWMAPEMLQHRSYTKKVDFYSFGIDL</sequence>
<dbReference type="OMA" id="QEANMMS"/>
<dbReference type="InterPro" id="IPR011009">
    <property type="entry name" value="Kinase-like_dom_sf"/>
</dbReference>
<evidence type="ECO:0000313" key="2">
    <source>
        <dbReference type="EnsemblPlants" id="Solyc12g016020.2.1"/>
    </source>
</evidence>
<dbReference type="SUPFAM" id="SSF56112">
    <property type="entry name" value="Protein kinase-like (PK-like)"/>
    <property type="match status" value="1"/>
</dbReference>
<dbReference type="Gramene" id="Solyc12g016020.2.1">
    <property type="protein sequence ID" value="Solyc12g016020.2.1"/>
    <property type="gene ID" value="Solyc12g016020.2"/>
</dbReference>
<dbReference type="Proteomes" id="UP000004994">
    <property type="component" value="Chromosome 12"/>
</dbReference>
<accession>A0A3Q7J654</accession>
<name>A0A3Q7J654_SOLLC</name>
<dbReference type="PROSITE" id="PS50011">
    <property type="entry name" value="PROTEIN_KINASE_DOM"/>
    <property type="match status" value="1"/>
</dbReference>
<reference evidence="2" key="1">
    <citation type="journal article" date="2012" name="Nature">
        <title>The tomato genome sequence provides insights into fleshy fruit evolution.</title>
        <authorList>
            <consortium name="Tomato Genome Consortium"/>
        </authorList>
    </citation>
    <scope>NUCLEOTIDE SEQUENCE [LARGE SCALE GENOMIC DNA]</scope>
    <source>
        <strain evidence="2">cv. Heinz 1706</strain>
    </source>
</reference>
<dbReference type="GO" id="GO:0005524">
    <property type="term" value="F:ATP binding"/>
    <property type="evidence" value="ECO:0007669"/>
    <property type="project" value="InterPro"/>
</dbReference>
<dbReference type="EnsemblPlants" id="Solyc12g016020.2.1">
    <property type="protein sequence ID" value="Solyc12g016020.2.1"/>
    <property type="gene ID" value="Solyc12g016020.2"/>
</dbReference>
<evidence type="ECO:0000313" key="3">
    <source>
        <dbReference type="Proteomes" id="UP000004994"/>
    </source>
</evidence>
<keyword evidence="3" id="KW-1185">Reference proteome</keyword>
<dbReference type="InParanoid" id="A0A3Q7J654"/>
<proteinExistence type="predicted"/>
<reference evidence="2" key="2">
    <citation type="submission" date="2019-01" db="UniProtKB">
        <authorList>
            <consortium name="EnsemblPlants"/>
        </authorList>
    </citation>
    <scope>IDENTIFICATION</scope>
    <source>
        <strain evidence="2">cv. Heinz 1706</strain>
    </source>
</reference>
<dbReference type="Gene3D" id="1.10.510.10">
    <property type="entry name" value="Transferase(Phosphotransferase) domain 1"/>
    <property type="match status" value="1"/>
</dbReference>
<dbReference type="PANTHER" id="PTHR23257">
    <property type="entry name" value="SERINE-THREONINE PROTEIN KINASE"/>
    <property type="match status" value="1"/>
</dbReference>